<name>A0ABR1M6Q0_9PEZI</name>
<organism evidence="2 3">
    <name type="scientific">Phyllosticta citricarpa</name>
    <dbReference type="NCBI Taxonomy" id="55181"/>
    <lineage>
        <taxon>Eukaryota</taxon>
        <taxon>Fungi</taxon>
        <taxon>Dikarya</taxon>
        <taxon>Ascomycota</taxon>
        <taxon>Pezizomycotina</taxon>
        <taxon>Dothideomycetes</taxon>
        <taxon>Dothideomycetes incertae sedis</taxon>
        <taxon>Botryosphaeriales</taxon>
        <taxon>Phyllostictaceae</taxon>
        <taxon>Phyllosticta</taxon>
    </lineage>
</organism>
<feature type="region of interest" description="Disordered" evidence="1">
    <location>
        <begin position="190"/>
        <end position="210"/>
    </location>
</feature>
<feature type="compositionally biased region" description="Acidic residues" evidence="1">
    <location>
        <begin position="33"/>
        <end position="43"/>
    </location>
</feature>
<gene>
    <name evidence="2" type="ORF">IWX46DRAFT_650372</name>
</gene>
<protein>
    <submittedName>
        <fullName evidence="2">Uncharacterized protein</fullName>
    </submittedName>
</protein>
<evidence type="ECO:0000256" key="1">
    <source>
        <dbReference type="SAM" id="MobiDB-lite"/>
    </source>
</evidence>
<dbReference type="EMBL" id="JBBPDW010000021">
    <property type="protein sequence ID" value="KAK7543316.1"/>
    <property type="molecule type" value="Genomic_DNA"/>
</dbReference>
<sequence>MVDAHDDELTPEQTEGFKVGEKKTIDEYQQLEGQEDEEGEDSVDNGAEPSAAPADSSDGQNQPFSRQLLSLGPGVPTVKCLALDLKEPFKPPQMIRSLQHAATTILLRGIPTSFGTQFPAKHLTQCRRLLRLLGKPQQTQIIGYHSAWRLCVERVFDVGKQILNVNKRTRLLFCDGASSVKSELLENKSEFRRRPKSSVPWRGSSKHSEP</sequence>
<dbReference type="Proteomes" id="UP001365128">
    <property type="component" value="Unassembled WGS sequence"/>
</dbReference>
<feature type="compositionally biased region" description="Polar residues" evidence="1">
    <location>
        <begin position="59"/>
        <end position="68"/>
    </location>
</feature>
<reference evidence="2 3" key="1">
    <citation type="submission" date="2024-04" db="EMBL/GenBank/DDBJ databases">
        <title>Phyllosticta paracitricarpa is synonymous to the EU quarantine fungus P. citricarpa based on phylogenomic analyses.</title>
        <authorList>
            <consortium name="Lawrence Berkeley National Laboratory"/>
            <person name="Van Ingen-Buijs V.A."/>
            <person name="Van Westerhoven A.C."/>
            <person name="Haridas S."/>
            <person name="Skiadas P."/>
            <person name="Martin F."/>
            <person name="Groenewald J.Z."/>
            <person name="Crous P.W."/>
            <person name="Seidl M.F."/>
        </authorList>
    </citation>
    <scope>NUCLEOTIDE SEQUENCE [LARGE SCALE GENOMIC DNA]</scope>
    <source>
        <strain evidence="2 3">CBS 122670</strain>
    </source>
</reference>
<keyword evidence="3" id="KW-1185">Reference proteome</keyword>
<feature type="compositionally biased region" description="Acidic residues" evidence="1">
    <location>
        <begin position="1"/>
        <end position="10"/>
    </location>
</feature>
<proteinExistence type="predicted"/>
<feature type="region of interest" description="Disordered" evidence="1">
    <location>
        <begin position="1"/>
        <end position="70"/>
    </location>
</feature>
<accession>A0ABR1M6Q0</accession>
<evidence type="ECO:0000313" key="3">
    <source>
        <dbReference type="Proteomes" id="UP001365128"/>
    </source>
</evidence>
<comment type="caution">
    <text evidence="2">The sequence shown here is derived from an EMBL/GenBank/DDBJ whole genome shotgun (WGS) entry which is preliminary data.</text>
</comment>
<feature type="compositionally biased region" description="Low complexity" evidence="1">
    <location>
        <begin position="49"/>
        <end position="58"/>
    </location>
</feature>
<evidence type="ECO:0000313" key="2">
    <source>
        <dbReference type="EMBL" id="KAK7543316.1"/>
    </source>
</evidence>